<dbReference type="PANTHER" id="PTHR33734">
    <property type="entry name" value="LYSM DOMAIN-CONTAINING GPI-ANCHORED PROTEIN 2"/>
    <property type="match status" value="1"/>
</dbReference>
<dbReference type="PANTHER" id="PTHR33734:SF11">
    <property type="entry name" value="LYSM DOMAIN-CONTAINING GPI-ANCHORED PROTEIN 2"/>
    <property type="match status" value="1"/>
</dbReference>
<dbReference type="SUPFAM" id="SSF54106">
    <property type="entry name" value="LysM domain"/>
    <property type="match status" value="2"/>
</dbReference>
<feature type="domain" description="LysM" evidence="2">
    <location>
        <begin position="106"/>
        <end position="153"/>
    </location>
</feature>
<dbReference type="PROSITE" id="PS51782">
    <property type="entry name" value="LYSM"/>
    <property type="match status" value="2"/>
</dbReference>
<dbReference type="CDD" id="cd00118">
    <property type="entry name" value="LysM"/>
    <property type="match status" value="1"/>
</dbReference>
<keyword evidence="1" id="KW-0732">Signal</keyword>
<dbReference type="Pfam" id="PF01476">
    <property type="entry name" value="LysM"/>
    <property type="match status" value="2"/>
</dbReference>
<evidence type="ECO:0000259" key="2">
    <source>
        <dbReference type="PROSITE" id="PS51782"/>
    </source>
</evidence>
<dbReference type="SMART" id="SM00257">
    <property type="entry name" value="LysM"/>
    <property type="match status" value="2"/>
</dbReference>
<reference evidence="3 4" key="1">
    <citation type="submission" date="2024-02" db="EMBL/GenBank/DDBJ databases">
        <authorList>
            <person name="Vignale AGUSTIN F."/>
            <person name="Sosa J E."/>
            <person name="Modenutti C."/>
        </authorList>
    </citation>
    <scope>NUCLEOTIDE SEQUENCE [LARGE SCALE GENOMIC DNA]</scope>
</reference>
<comment type="caution">
    <text evidence="3">The sequence shown here is derived from an EMBL/GenBank/DDBJ whole genome shotgun (WGS) entry which is preliminary data.</text>
</comment>
<keyword evidence="4" id="KW-1185">Reference proteome</keyword>
<organism evidence="3 4">
    <name type="scientific">Ilex paraguariensis</name>
    <name type="common">yerba mate</name>
    <dbReference type="NCBI Taxonomy" id="185542"/>
    <lineage>
        <taxon>Eukaryota</taxon>
        <taxon>Viridiplantae</taxon>
        <taxon>Streptophyta</taxon>
        <taxon>Embryophyta</taxon>
        <taxon>Tracheophyta</taxon>
        <taxon>Spermatophyta</taxon>
        <taxon>Magnoliopsida</taxon>
        <taxon>eudicotyledons</taxon>
        <taxon>Gunneridae</taxon>
        <taxon>Pentapetalae</taxon>
        <taxon>asterids</taxon>
        <taxon>campanulids</taxon>
        <taxon>Aquifoliales</taxon>
        <taxon>Aquifoliaceae</taxon>
        <taxon>Ilex</taxon>
    </lineage>
</organism>
<dbReference type="EMBL" id="CAUOFW020007180">
    <property type="protein sequence ID" value="CAK9177909.1"/>
    <property type="molecule type" value="Genomic_DNA"/>
</dbReference>
<dbReference type="InterPro" id="IPR036779">
    <property type="entry name" value="LysM_dom_sf"/>
</dbReference>
<feature type="signal peptide" evidence="1">
    <location>
        <begin position="1"/>
        <end position="25"/>
    </location>
</feature>
<evidence type="ECO:0000313" key="4">
    <source>
        <dbReference type="Proteomes" id="UP001642360"/>
    </source>
</evidence>
<proteinExistence type="predicted"/>
<sequence length="228" mass="24076">MGFAGRNNILILCFVLVLAVISSTAQTFTCSSGGACKSMVGYVSPNTTTLDGIKTFFGVKNLRSILGANNLPLSTLPNTKVFASQTIKIPFNCLCTNGTGISNGWPIYTVIPDDGLFHIASEVFAGLVTVKQIQAVNKIENANVITVGQELQIPLPCSCDEVDGEKVVHYGLVVAAGSTVEGIAQQYNTTQDTLLRLNKLASPNDLIAGVALDVPLKGGAFWKLSNLP</sequence>
<accession>A0ABC8U822</accession>
<dbReference type="InterPro" id="IPR018392">
    <property type="entry name" value="LysM"/>
</dbReference>
<dbReference type="Gene3D" id="3.10.350.10">
    <property type="entry name" value="LysM domain"/>
    <property type="match status" value="2"/>
</dbReference>
<dbReference type="Proteomes" id="UP001642360">
    <property type="component" value="Unassembled WGS sequence"/>
</dbReference>
<protein>
    <recommendedName>
        <fullName evidence="2">LysM domain-containing protein</fullName>
    </recommendedName>
</protein>
<name>A0ABC8U822_9AQUA</name>
<evidence type="ECO:0000256" key="1">
    <source>
        <dbReference type="SAM" id="SignalP"/>
    </source>
</evidence>
<feature type="chain" id="PRO_5044758660" description="LysM domain-containing protein" evidence="1">
    <location>
        <begin position="26"/>
        <end position="228"/>
    </location>
</feature>
<feature type="domain" description="LysM" evidence="2">
    <location>
        <begin position="170"/>
        <end position="214"/>
    </location>
</feature>
<gene>
    <name evidence="3" type="ORF">ILEXP_LOCUS47826</name>
</gene>
<dbReference type="AlphaFoldDB" id="A0ABC8U822"/>
<evidence type="ECO:0000313" key="3">
    <source>
        <dbReference type="EMBL" id="CAK9177909.1"/>
    </source>
</evidence>